<evidence type="ECO:0000259" key="1">
    <source>
        <dbReference type="Pfam" id="PF08608"/>
    </source>
</evidence>
<dbReference type="EMBL" id="CP012752">
    <property type="protein sequence ID" value="ALG06131.1"/>
    <property type="molecule type" value="Genomic_DNA"/>
</dbReference>
<evidence type="ECO:0000259" key="2">
    <source>
        <dbReference type="Pfam" id="PF11716"/>
    </source>
</evidence>
<protein>
    <submittedName>
        <fullName evidence="3">Wyosine base formation domain-containing protein</fullName>
    </submittedName>
</protein>
<dbReference type="InterPro" id="IPR024344">
    <property type="entry name" value="MDMPI_metal-binding"/>
</dbReference>
<dbReference type="NCBIfam" id="TIGR03084">
    <property type="entry name" value="TIGR03084 family metal-binding protein"/>
    <property type="match status" value="1"/>
</dbReference>
<dbReference type="SUPFAM" id="SSF109854">
    <property type="entry name" value="DinB/YfiT-like putative metalloenzymes"/>
    <property type="match status" value="1"/>
</dbReference>
<dbReference type="InterPro" id="IPR017517">
    <property type="entry name" value="Maleyloyr_isom"/>
</dbReference>
<dbReference type="Pfam" id="PF11716">
    <property type="entry name" value="MDMPI_N"/>
    <property type="match status" value="1"/>
</dbReference>
<feature type="domain" description="tRNA wybutosine-synthesis" evidence="1">
    <location>
        <begin position="183"/>
        <end position="234"/>
    </location>
</feature>
<dbReference type="AlphaFoldDB" id="A0A0N9HJC8"/>
<evidence type="ECO:0000313" key="3">
    <source>
        <dbReference type="EMBL" id="ALG06131.1"/>
    </source>
</evidence>
<dbReference type="RefSeq" id="WP_054288107.1">
    <property type="nucleotide sequence ID" value="NZ_CP012752.1"/>
</dbReference>
<dbReference type="GO" id="GO:0046872">
    <property type="term" value="F:metal ion binding"/>
    <property type="evidence" value="ECO:0007669"/>
    <property type="project" value="InterPro"/>
</dbReference>
<dbReference type="Proteomes" id="UP000063699">
    <property type="component" value="Chromosome"/>
</dbReference>
<keyword evidence="4" id="KW-1185">Reference proteome</keyword>
<dbReference type="STRING" id="860235.AOZ06_03630"/>
<dbReference type="InterPro" id="IPR017518">
    <property type="entry name" value="CHP03084"/>
</dbReference>
<reference evidence="3 4" key="1">
    <citation type="submission" date="2015-07" db="EMBL/GenBank/DDBJ databases">
        <title>Genome sequencing of Kibdelosporangium phytohabitans.</title>
        <authorList>
            <person name="Qin S."/>
            <person name="Xing K."/>
        </authorList>
    </citation>
    <scope>NUCLEOTIDE SEQUENCE [LARGE SCALE GENOMIC DNA]</scope>
    <source>
        <strain evidence="3 4">KLBMP1111</strain>
    </source>
</reference>
<dbReference type="InterPro" id="IPR034660">
    <property type="entry name" value="DinB/YfiT-like"/>
</dbReference>
<organism evidence="3 4">
    <name type="scientific">Kibdelosporangium phytohabitans</name>
    <dbReference type="NCBI Taxonomy" id="860235"/>
    <lineage>
        <taxon>Bacteria</taxon>
        <taxon>Bacillati</taxon>
        <taxon>Actinomycetota</taxon>
        <taxon>Actinomycetes</taxon>
        <taxon>Pseudonocardiales</taxon>
        <taxon>Pseudonocardiaceae</taxon>
        <taxon>Kibdelosporangium</taxon>
    </lineage>
</organism>
<evidence type="ECO:0000313" key="4">
    <source>
        <dbReference type="Proteomes" id="UP000063699"/>
    </source>
</evidence>
<proteinExistence type="predicted"/>
<dbReference type="OrthoDB" id="113180at2"/>
<accession>A0A0N9HJC8</accession>
<gene>
    <name evidence="3" type="ORF">AOZ06_03630</name>
</gene>
<feature type="domain" description="Mycothiol-dependent maleylpyruvate isomerase metal-binding" evidence="2">
    <location>
        <begin position="12"/>
        <end position="147"/>
    </location>
</feature>
<dbReference type="NCBIfam" id="TIGR03083">
    <property type="entry name" value="maleylpyruvate isomerase family mycothiol-dependent enzyme"/>
    <property type="match status" value="1"/>
</dbReference>
<dbReference type="Gene3D" id="1.20.120.450">
    <property type="entry name" value="dinb family like domain"/>
    <property type="match status" value="1"/>
</dbReference>
<dbReference type="InterPro" id="IPR013917">
    <property type="entry name" value="tRNA_wybutosine-synth"/>
</dbReference>
<dbReference type="Pfam" id="PF08608">
    <property type="entry name" value="Wyosine_form"/>
    <property type="match status" value="1"/>
</dbReference>
<dbReference type="KEGG" id="kphy:AOZ06_03630"/>
<sequence>MSELRAVLDDLLAEGQSLDDLVAGLPSEAWATMTPAQGWTIAHQIAHLAWTDDASVLAATDAAGFQEVVTEAWKNPTGFVDEGAEQLSRTPPAELLERWREGRAALASALEAVPAGTKLPWFGPPMSPMSMATARMMETWAHGLDVADALGVEREPTMRLRHVAHISVRTRDFAYSVHSRTPPAEPFRVELTAPDGSTWAWGPEDAAQTVTGPALDLCLVATQRRHRADTALVATGPDADKWLDIAQAFAGLPGGGRQPSQ</sequence>
<name>A0A0N9HJC8_9PSEU</name>